<evidence type="ECO:0000256" key="8">
    <source>
        <dbReference type="ARBA" id="ARBA00023180"/>
    </source>
</evidence>
<evidence type="ECO:0000256" key="3">
    <source>
        <dbReference type="ARBA" id="ARBA00009699"/>
    </source>
</evidence>
<comment type="similarity">
    <text evidence="3 10">Belongs to the glycosyl hydrolase 76 family.</text>
</comment>
<evidence type="ECO:0000256" key="1">
    <source>
        <dbReference type="ARBA" id="ARBA00001452"/>
    </source>
</evidence>
<accession>A0A6A6FNW5</accession>
<dbReference type="AlphaFoldDB" id="A0A6A6FNW5"/>
<proteinExistence type="inferred from homology"/>
<evidence type="ECO:0000256" key="6">
    <source>
        <dbReference type="ARBA" id="ARBA00022801"/>
    </source>
</evidence>
<dbReference type="InterPro" id="IPR005198">
    <property type="entry name" value="Glyco_hydro_76"/>
</dbReference>
<dbReference type="EMBL" id="ML992666">
    <property type="protein sequence ID" value="KAF2215156.1"/>
    <property type="molecule type" value="Genomic_DNA"/>
</dbReference>
<keyword evidence="8" id="KW-0325">Glycoprotein</keyword>
<evidence type="ECO:0000256" key="5">
    <source>
        <dbReference type="ARBA" id="ARBA00022729"/>
    </source>
</evidence>
<comment type="subcellular location">
    <subcellularLocation>
        <location evidence="2">Endomembrane system</location>
    </subcellularLocation>
</comment>
<keyword evidence="6 10" id="KW-0378">Hydrolase</keyword>
<dbReference type="GO" id="GO:0008496">
    <property type="term" value="F:mannan endo-1,6-alpha-mannosidase activity"/>
    <property type="evidence" value="ECO:0007669"/>
    <property type="project" value="UniProtKB-UniRule"/>
</dbReference>
<name>A0A6A6FNW5_9PEZI</name>
<dbReference type="GO" id="GO:0009272">
    <property type="term" value="P:fungal-type cell wall biogenesis"/>
    <property type="evidence" value="ECO:0007669"/>
    <property type="project" value="TreeGrafter"/>
</dbReference>
<dbReference type="EC" id="3.2.1.101" evidence="4 10"/>
<dbReference type="OrthoDB" id="4187847at2759"/>
<dbReference type="SUPFAM" id="SSF48208">
    <property type="entry name" value="Six-hairpin glycosidases"/>
    <property type="match status" value="1"/>
</dbReference>
<organism evidence="11 12">
    <name type="scientific">Cercospora zeae-maydis SCOH1-5</name>
    <dbReference type="NCBI Taxonomy" id="717836"/>
    <lineage>
        <taxon>Eukaryota</taxon>
        <taxon>Fungi</taxon>
        <taxon>Dikarya</taxon>
        <taxon>Ascomycota</taxon>
        <taxon>Pezizomycotina</taxon>
        <taxon>Dothideomycetes</taxon>
        <taxon>Dothideomycetidae</taxon>
        <taxon>Mycosphaerellales</taxon>
        <taxon>Mycosphaerellaceae</taxon>
        <taxon>Cercospora</taxon>
    </lineage>
</organism>
<sequence length="445" mass="48475">MAPWGLMSQFGRAIELDLDDPNSIRDAAKIAAQGMMKWYSGNSAPGGIPGLLPGPYYWWEAGAMFGAMVDYWYYTGDDTWNDITTQALQFQVGPGASYMPPNQSKSLGNDDQAFWGIAAMTAAEVNFPNPPPDQPQWLALAQAVYNTQYERWDNSTCDGGLRWQIFPFNQGYDYKNAISNGCYFNLAARLALYTGNTSYMAEAEKTWDWMVGPVAMISDEYYVYDGADADQNCAELSRLQWSYNAGVFLYGAAVMWNMTEGDTQTKWRTRTEGLLLGTIPIFFKNRTMIEIACEPGANCNIDQQTFKAYLSRWMAASVKVAPWTHDTIMPLLRTSALAAAKSCTGGDDGTTCGTDWLEGVWDGAFGVGQQMNALEVIQSNMIDTVSGPLSNETGGTSIGDPGAGIGDDVEYTIPGVITTADRVGAGVLTALVIGGLGGTFCWMVV</sequence>
<dbReference type="PIRSF" id="PIRSF016302">
    <property type="entry name" value="Man_a_manosd"/>
    <property type="match status" value="1"/>
</dbReference>
<dbReference type="GO" id="GO:0016052">
    <property type="term" value="P:carbohydrate catabolic process"/>
    <property type="evidence" value="ECO:0007669"/>
    <property type="project" value="InterPro"/>
</dbReference>
<dbReference type="InterPro" id="IPR014480">
    <property type="entry name" value="Mannan-1_6-alpha_mannosidase"/>
</dbReference>
<evidence type="ECO:0000256" key="2">
    <source>
        <dbReference type="ARBA" id="ARBA00004308"/>
    </source>
</evidence>
<keyword evidence="7" id="KW-0472">Membrane</keyword>
<evidence type="ECO:0000256" key="4">
    <source>
        <dbReference type="ARBA" id="ARBA00012350"/>
    </source>
</evidence>
<dbReference type="Proteomes" id="UP000799539">
    <property type="component" value="Unassembled WGS sequence"/>
</dbReference>
<evidence type="ECO:0000256" key="7">
    <source>
        <dbReference type="ARBA" id="ARBA00023136"/>
    </source>
</evidence>
<reference evidence="11" key="1">
    <citation type="journal article" date="2020" name="Stud. Mycol.">
        <title>101 Dothideomycetes genomes: a test case for predicting lifestyles and emergence of pathogens.</title>
        <authorList>
            <person name="Haridas S."/>
            <person name="Albert R."/>
            <person name="Binder M."/>
            <person name="Bloem J."/>
            <person name="Labutti K."/>
            <person name="Salamov A."/>
            <person name="Andreopoulos B."/>
            <person name="Baker S."/>
            <person name="Barry K."/>
            <person name="Bills G."/>
            <person name="Bluhm B."/>
            <person name="Cannon C."/>
            <person name="Castanera R."/>
            <person name="Culley D."/>
            <person name="Daum C."/>
            <person name="Ezra D."/>
            <person name="Gonzalez J."/>
            <person name="Henrissat B."/>
            <person name="Kuo A."/>
            <person name="Liang C."/>
            <person name="Lipzen A."/>
            <person name="Lutzoni F."/>
            <person name="Magnuson J."/>
            <person name="Mondo S."/>
            <person name="Nolan M."/>
            <person name="Ohm R."/>
            <person name="Pangilinan J."/>
            <person name="Park H.-J."/>
            <person name="Ramirez L."/>
            <person name="Alfaro M."/>
            <person name="Sun H."/>
            <person name="Tritt A."/>
            <person name="Yoshinaga Y."/>
            <person name="Zwiers L.-H."/>
            <person name="Turgeon B."/>
            <person name="Goodwin S."/>
            <person name="Spatafora J."/>
            <person name="Crous P."/>
            <person name="Grigoriev I."/>
        </authorList>
    </citation>
    <scope>NUCLEOTIDE SEQUENCE</scope>
    <source>
        <strain evidence="11">SCOH1-5</strain>
    </source>
</reference>
<dbReference type="Gene3D" id="1.50.10.20">
    <property type="match status" value="1"/>
</dbReference>
<dbReference type="PANTHER" id="PTHR12145">
    <property type="entry name" value="MANNAN ENDO-1,6-ALPHA-MANNOSIDASE DCW1"/>
    <property type="match status" value="1"/>
</dbReference>
<evidence type="ECO:0000256" key="9">
    <source>
        <dbReference type="ARBA" id="ARBA00023295"/>
    </source>
</evidence>
<evidence type="ECO:0000313" key="12">
    <source>
        <dbReference type="Proteomes" id="UP000799539"/>
    </source>
</evidence>
<keyword evidence="12" id="KW-1185">Reference proteome</keyword>
<dbReference type="FunFam" id="1.50.10.20:FF:000006">
    <property type="entry name" value="Mannan endo-1,6-alpha-mannosidase"/>
    <property type="match status" value="1"/>
</dbReference>
<comment type="catalytic activity">
    <reaction evidence="1 10">
        <text>Random hydrolysis of (1-&gt;6)-alpha-D-mannosidic linkages in unbranched (1-&gt;6)-mannans.</text>
        <dbReference type="EC" id="3.2.1.101"/>
    </reaction>
</comment>
<evidence type="ECO:0000256" key="10">
    <source>
        <dbReference type="PIRNR" id="PIRNR016302"/>
    </source>
</evidence>
<dbReference type="Pfam" id="PF03663">
    <property type="entry name" value="Glyco_hydro_76"/>
    <property type="match status" value="1"/>
</dbReference>
<dbReference type="PANTHER" id="PTHR12145:SF36">
    <property type="entry name" value="MANNAN ENDO-1,6-ALPHA-MANNOSIDASE DCW1"/>
    <property type="match status" value="1"/>
</dbReference>
<gene>
    <name evidence="11" type="ORF">CERZMDRAFT_109919</name>
</gene>
<dbReference type="InterPro" id="IPR008928">
    <property type="entry name" value="6-hairpin_glycosidase_sf"/>
</dbReference>
<protein>
    <recommendedName>
        <fullName evidence="4 10">Mannan endo-1,6-alpha-mannosidase</fullName>
        <ecNumber evidence="4 10">3.2.1.101</ecNumber>
    </recommendedName>
</protein>
<keyword evidence="9 10" id="KW-0326">Glycosidase</keyword>
<keyword evidence="5" id="KW-0732">Signal</keyword>
<evidence type="ECO:0000313" key="11">
    <source>
        <dbReference type="EMBL" id="KAF2215156.1"/>
    </source>
</evidence>
<dbReference type="GO" id="GO:0012505">
    <property type="term" value="C:endomembrane system"/>
    <property type="evidence" value="ECO:0007669"/>
    <property type="project" value="UniProtKB-SubCell"/>
</dbReference>